<keyword evidence="4" id="KW-1185">Reference proteome</keyword>
<proteinExistence type="predicted"/>
<gene>
    <name evidence="3" type="ORF">E3T61_20230</name>
</gene>
<feature type="transmembrane region" description="Helical" evidence="2">
    <location>
        <begin position="95"/>
        <end position="114"/>
    </location>
</feature>
<comment type="caution">
    <text evidence="3">The sequence shown here is derived from an EMBL/GenBank/DDBJ whole genome shotgun (WGS) entry which is preliminary data.</text>
</comment>
<evidence type="ECO:0000256" key="2">
    <source>
        <dbReference type="SAM" id="Phobius"/>
    </source>
</evidence>
<name>A0A4R9BHE7_9MICO</name>
<keyword evidence="2" id="KW-1133">Transmembrane helix</keyword>
<feature type="non-terminal residue" evidence="3">
    <location>
        <position position="1"/>
    </location>
</feature>
<feature type="compositionally biased region" description="Low complexity" evidence="1">
    <location>
        <begin position="123"/>
        <end position="139"/>
    </location>
</feature>
<organism evidence="3 4">
    <name type="scientific">Cryobacterium lactosi</name>
    <dbReference type="NCBI Taxonomy" id="1259202"/>
    <lineage>
        <taxon>Bacteria</taxon>
        <taxon>Bacillati</taxon>
        <taxon>Actinomycetota</taxon>
        <taxon>Actinomycetes</taxon>
        <taxon>Micrococcales</taxon>
        <taxon>Microbacteriaceae</taxon>
        <taxon>Cryobacterium</taxon>
    </lineage>
</organism>
<protein>
    <submittedName>
        <fullName evidence="3">Large membrane associated protein</fullName>
    </submittedName>
</protein>
<feature type="compositionally biased region" description="Low complexity" evidence="1">
    <location>
        <begin position="9"/>
        <end position="61"/>
    </location>
</feature>
<sequence>PPSPLDTGAAPRTAAAASVAPAPHRAAHVAAPAAEEPPAALPVSAATAAAATGAVAPSPVTDAHAAPEPTTDETGPRRSRPADGTPPRRPTKRSLYWAGGAVLAVLVIIGLFFLGQNLGGPPVAAPTESASAEPSATPTPTTPPEPAASAPLAAGVYAWDALFGTECLEPYTSPWDEEFTVVDCATPHTAQLVYRGTLEGDSGSPFPGEQAFAEQINVLCSAPGVIDFEAAGAYADVQLQGSYPVSAEQWDAGDRYYYCFASRSSGEPLTTSLAPVA</sequence>
<dbReference type="EMBL" id="SOHM01000046">
    <property type="protein sequence ID" value="TFD83981.1"/>
    <property type="molecule type" value="Genomic_DNA"/>
</dbReference>
<keyword evidence="2" id="KW-0472">Membrane</keyword>
<dbReference type="Proteomes" id="UP000298468">
    <property type="component" value="Unassembled WGS sequence"/>
</dbReference>
<dbReference type="RefSeq" id="WP_174777055.1">
    <property type="nucleotide sequence ID" value="NZ_SOHM01000046.1"/>
</dbReference>
<feature type="region of interest" description="Disordered" evidence="1">
    <location>
        <begin position="1"/>
        <end position="93"/>
    </location>
</feature>
<dbReference type="AlphaFoldDB" id="A0A4R9BHE7"/>
<evidence type="ECO:0000256" key="1">
    <source>
        <dbReference type="SAM" id="MobiDB-lite"/>
    </source>
</evidence>
<evidence type="ECO:0000313" key="4">
    <source>
        <dbReference type="Proteomes" id="UP000298468"/>
    </source>
</evidence>
<evidence type="ECO:0000313" key="3">
    <source>
        <dbReference type="EMBL" id="TFD83981.1"/>
    </source>
</evidence>
<reference evidence="3 4" key="1">
    <citation type="submission" date="2019-03" db="EMBL/GenBank/DDBJ databases">
        <title>Genomics of glacier-inhabiting Cryobacterium strains.</title>
        <authorList>
            <person name="Liu Q."/>
            <person name="Xin Y.-H."/>
        </authorList>
    </citation>
    <scope>NUCLEOTIDE SEQUENCE [LARGE SCALE GENOMIC DNA]</scope>
    <source>
        <strain evidence="3 4">Sr59</strain>
    </source>
</reference>
<keyword evidence="2" id="KW-0812">Transmembrane</keyword>
<accession>A0A4R9BHE7</accession>
<feature type="region of interest" description="Disordered" evidence="1">
    <location>
        <begin position="123"/>
        <end position="149"/>
    </location>
</feature>